<evidence type="ECO:0000256" key="7">
    <source>
        <dbReference type="ARBA" id="ARBA00022801"/>
    </source>
</evidence>
<evidence type="ECO:0000256" key="8">
    <source>
        <dbReference type="ARBA" id="ARBA00022833"/>
    </source>
</evidence>
<keyword evidence="7 12" id="KW-0378">Hydrolase</keyword>
<dbReference type="GO" id="GO:0016787">
    <property type="term" value="F:hydrolase activity"/>
    <property type="evidence" value="ECO:0007669"/>
    <property type="project" value="UniProtKB-KW"/>
</dbReference>
<keyword evidence="12 14" id="KW-0346">Stress response</keyword>
<sequence length="290" mass="31800">MFRILLFLATNIAVMVLISLVFSLLGFQGLLAQNGVDLDLQALLVYSAVIGFSGSIISLLISKFMAKRSMNVHVLERPENDTERWLLRTVERQAEQANIGMPEVGIFVHASPNAFATGWNKNNALVAVSTGLLENMTQSEVEAVLAHEISHVANGDMVTMTLVQGVLNTFVVFLSRVIGHVVDRVVFKVERGHGPAFWIVSIISQVILGILASMIVMWFSRYREFRADAGGASLAGRSNMIAALKRLKQNQDAPPMPDEMAAFAISAGKVQKLFSSHPPLEKRIEALQKS</sequence>
<dbReference type="NCBIfam" id="NF003965">
    <property type="entry name" value="PRK05457.1"/>
    <property type="match status" value="1"/>
</dbReference>
<evidence type="ECO:0000256" key="10">
    <source>
        <dbReference type="ARBA" id="ARBA00023049"/>
    </source>
</evidence>
<evidence type="ECO:0000256" key="12">
    <source>
        <dbReference type="HAMAP-Rule" id="MF_00188"/>
    </source>
</evidence>
<dbReference type="CDD" id="cd07335">
    <property type="entry name" value="M48B_HtpX_like"/>
    <property type="match status" value="1"/>
</dbReference>
<dbReference type="Pfam" id="PF01435">
    <property type="entry name" value="Peptidase_M48"/>
    <property type="match status" value="1"/>
</dbReference>
<feature type="transmembrane region" description="Helical" evidence="12">
    <location>
        <begin position="12"/>
        <end position="31"/>
    </location>
</feature>
<dbReference type="InterPro" id="IPR050083">
    <property type="entry name" value="HtpX_protease"/>
</dbReference>
<keyword evidence="11 12" id="KW-0472">Membrane</keyword>
<keyword evidence="10 12" id="KW-0482">Metalloprotease</keyword>
<dbReference type="InterPro" id="IPR022919">
    <property type="entry name" value="Pept_M48_protease_HtpX"/>
</dbReference>
<dbReference type="Gene3D" id="3.30.2010.10">
    <property type="entry name" value="Metalloproteases ('zincins'), catalytic domain"/>
    <property type="match status" value="1"/>
</dbReference>
<gene>
    <name evidence="12 14" type="primary">htpX</name>
    <name evidence="14" type="ORF">GAGA_3545</name>
</gene>
<feature type="binding site" evidence="12">
    <location>
        <position position="151"/>
    </location>
    <ligand>
        <name>Zn(2+)</name>
        <dbReference type="ChEBI" id="CHEBI:29105"/>
        <note>catalytic</note>
    </ligand>
</feature>
<evidence type="ECO:0000256" key="6">
    <source>
        <dbReference type="ARBA" id="ARBA00022723"/>
    </source>
</evidence>
<feature type="binding site" evidence="12">
    <location>
        <position position="224"/>
    </location>
    <ligand>
        <name>Zn(2+)</name>
        <dbReference type="ChEBI" id="CHEBI:29105"/>
        <note>catalytic</note>
    </ligand>
</feature>
<evidence type="ECO:0000259" key="13">
    <source>
        <dbReference type="Pfam" id="PF01435"/>
    </source>
</evidence>
<organism evidence="14 15">
    <name type="scientific">Paraglaciecola agarilytica NO2</name>
    <dbReference type="NCBI Taxonomy" id="1125747"/>
    <lineage>
        <taxon>Bacteria</taxon>
        <taxon>Pseudomonadati</taxon>
        <taxon>Pseudomonadota</taxon>
        <taxon>Gammaproteobacteria</taxon>
        <taxon>Alteromonadales</taxon>
        <taxon>Alteromonadaceae</taxon>
        <taxon>Paraglaciecola</taxon>
    </lineage>
</organism>
<accession>A0ABQ0IAU4</accession>
<dbReference type="RefSeq" id="WP_008305225.1">
    <property type="nucleotide sequence ID" value="NZ_BAEK01000057.1"/>
</dbReference>
<keyword evidence="4 12" id="KW-0645">Protease</keyword>
<feature type="transmembrane region" description="Helical" evidence="12">
    <location>
        <begin position="157"/>
        <end position="178"/>
    </location>
</feature>
<feature type="transmembrane region" description="Helical" evidence="12">
    <location>
        <begin position="43"/>
        <end position="61"/>
    </location>
</feature>
<comment type="cofactor">
    <cofactor evidence="12">
        <name>Zn(2+)</name>
        <dbReference type="ChEBI" id="CHEBI:29105"/>
    </cofactor>
    <text evidence="12">Binds 1 zinc ion per subunit.</text>
</comment>
<dbReference type="HAMAP" id="MF_00188">
    <property type="entry name" value="Pept_M48_protease_HtpX"/>
    <property type="match status" value="1"/>
</dbReference>
<evidence type="ECO:0000313" key="15">
    <source>
        <dbReference type="Proteomes" id="UP000008372"/>
    </source>
</evidence>
<evidence type="ECO:0000256" key="5">
    <source>
        <dbReference type="ARBA" id="ARBA00022692"/>
    </source>
</evidence>
<comment type="similarity">
    <text evidence="2 12">Belongs to the peptidase M48B family.</text>
</comment>
<feature type="active site" evidence="12">
    <location>
        <position position="148"/>
    </location>
</feature>
<keyword evidence="9 12" id="KW-1133">Transmembrane helix</keyword>
<dbReference type="EMBL" id="BAEK01000057">
    <property type="protein sequence ID" value="GAC06378.1"/>
    <property type="molecule type" value="Genomic_DNA"/>
</dbReference>
<keyword evidence="15" id="KW-1185">Reference proteome</keyword>
<keyword evidence="5 12" id="KW-0812">Transmembrane</keyword>
<comment type="caution">
    <text evidence="14">The sequence shown here is derived from an EMBL/GenBank/DDBJ whole genome shotgun (WGS) entry which is preliminary data.</text>
</comment>
<evidence type="ECO:0000256" key="4">
    <source>
        <dbReference type="ARBA" id="ARBA00022670"/>
    </source>
</evidence>
<evidence type="ECO:0000256" key="3">
    <source>
        <dbReference type="ARBA" id="ARBA00022475"/>
    </source>
</evidence>
<dbReference type="Proteomes" id="UP000008372">
    <property type="component" value="Unassembled WGS sequence"/>
</dbReference>
<evidence type="ECO:0000313" key="14">
    <source>
        <dbReference type="EMBL" id="GAC06378.1"/>
    </source>
</evidence>
<feature type="binding site" evidence="12">
    <location>
        <position position="147"/>
    </location>
    <ligand>
        <name>Zn(2+)</name>
        <dbReference type="ChEBI" id="CHEBI:29105"/>
        <note>catalytic</note>
    </ligand>
</feature>
<feature type="transmembrane region" description="Helical" evidence="12">
    <location>
        <begin position="198"/>
        <end position="219"/>
    </location>
</feature>
<evidence type="ECO:0000256" key="9">
    <source>
        <dbReference type="ARBA" id="ARBA00022989"/>
    </source>
</evidence>
<dbReference type="EC" id="3.4.24.-" evidence="12"/>
<evidence type="ECO:0000256" key="1">
    <source>
        <dbReference type="ARBA" id="ARBA00004651"/>
    </source>
</evidence>
<feature type="domain" description="Peptidase M48" evidence="13">
    <location>
        <begin position="82"/>
        <end position="289"/>
    </location>
</feature>
<dbReference type="PANTHER" id="PTHR43221">
    <property type="entry name" value="PROTEASE HTPX"/>
    <property type="match status" value="1"/>
</dbReference>
<keyword evidence="8 12" id="KW-0862">Zinc</keyword>
<comment type="subcellular location">
    <subcellularLocation>
        <location evidence="1 12">Cell membrane</location>
        <topology evidence="1 12">Multi-pass membrane protein</topology>
    </subcellularLocation>
</comment>
<keyword evidence="3 12" id="KW-1003">Cell membrane</keyword>
<keyword evidence="6 12" id="KW-0479">Metal-binding</keyword>
<reference evidence="14 15" key="1">
    <citation type="journal article" date="2014" name="Environ. Microbiol.">
        <title>Comparative genomics of the marine bacterial genus Glaciecola reveals the high degree of genomic diversity and genomic characteristic for cold adaptation.</title>
        <authorList>
            <person name="Qin Q.L."/>
            <person name="Xie B.B."/>
            <person name="Yu Y."/>
            <person name="Shu Y.L."/>
            <person name="Rong J.C."/>
            <person name="Zhang Y.J."/>
            <person name="Zhao D.L."/>
            <person name="Chen X.L."/>
            <person name="Zhang X.Y."/>
            <person name="Chen B."/>
            <person name="Zhou B.C."/>
            <person name="Zhang Y.Z."/>
        </authorList>
    </citation>
    <scope>NUCLEOTIDE SEQUENCE [LARGE SCALE GENOMIC DNA]</scope>
    <source>
        <strain evidence="14 15">NO2</strain>
    </source>
</reference>
<evidence type="ECO:0000256" key="11">
    <source>
        <dbReference type="ARBA" id="ARBA00023136"/>
    </source>
</evidence>
<protein>
    <recommendedName>
        <fullName evidence="12">Protease HtpX</fullName>
        <ecNumber evidence="12">3.4.24.-</ecNumber>
    </recommendedName>
    <alternativeName>
        <fullName evidence="12">Heat shock protein HtpX</fullName>
    </alternativeName>
</protein>
<dbReference type="PANTHER" id="PTHR43221:SF1">
    <property type="entry name" value="PROTEASE HTPX"/>
    <property type="match status" value="1"/>
</dbReference>
<proteinExistence type="inferred from homology"/>
<evidence type="ECO:0000256" key="2">
    <source>
        <dbReference type="ARBA" id="ARBA00009779"/>
    </source>
</evidence>
<name>A0ABQ0IAU4_9ALTE</name>
<dbReference type="InterPro" id="IPR001915">
    <property type="entry name" value="Peptidase_M48"/>
</dbReference>